<dbReference type="AlphaFoldDB" id="A0A1D2J2S0"/>
<protein>
    <submittedName>
        <fullName evidence="1">Uncharacterized protein</fullName>
    </submittedName>
</protein>
<feature type="non-terminal residue" evidence="1">
    <location>
        <position position="1"/>
    </location>
</feature>
<dbReference type="EMBL" id="LZYO01000963">
    <property type="protein sequence ID" value="ODH12591.1"/>
    <property type="molecule type" value="Genomic_DNA"/>
</dbReference>
<sequence length="45" mass="5168">SHDNCVFDNDLVKSLDISVMIDDYNHYMNRVNLANQYRAAYASNG</sequence>
<evidence type="ECO:0000313" key="2">
    <source>
        <dbReference type="Proteomes" id="UP000242814"/>
    </source>
</evidence>
<organism evidence="1 2">
    <name type="scientific">Paracoccidioides brasiliensis</name>
    <dbReference type="NCBI Taxonomy" id="121759"/>
    <lineage>
        <taxon>Eukaryota</taxon>
        <taxon>Fungi</taxon>
        <taxon>Dikarya</taxon>
        <taxon>Ascomycota</taxon>
        <taxon>Pezizomycotina</taxon>
        <taxon>Eurotiomycetes</taxon>
        <taxon>Eurotiomycetidae</taxon>
        <taxon>Onygenales</taxon>
        <taxon>Ajellomycetaceae</taxon>
        <taxon>Paracoccidioides</taxon>
    </lineage>
</organism>
<evidence type="ECO:0000313" key="1">
    <source>
        <dbReference type="EMBL" id="ODH12591.1"/>
    </source>
</evidence>
<dbReference type="VEuPathDB" id="FungiDB:PADG_11212"/>
<accession>A0A1D2J2S0</accession>
<dbReference type="Proteomes" id="UP000242814">
    <property type="component" value="Unassembled WGS sequence"/>
</dbReference>
<proteinExistence type="predicted"/>
<gene>
    <name evidence="1" type="ORF">ACO22_08114</name>
</gene>
<reference evidence="1 2" key="1">
    <citation type="submission" date="2016-06" db="EMBL/GenBank/DDBJ databases">
        <authorList>
            <person name="Kjaerup R.B."/>
            <person name="Dalgaard T.S."/>
            <person name="Juul-Madsen H.R."/>
        </authorList>
    </citation>
    <scope>NUCLEOTIDE SEQUENCE [LARGE SCALE GENOMIC DNA]</scope>
    <source>
        <strain evidence="1 2">Pb300</strain>
    </source>
</reference>
<name>A0A1D2J2S0_PARBR</name>
<comment type="caution">
    <text evidence="1">The sequence shown here is derived from an EMBL/GenBank/DDBJ whole genome shotgun (WGS) entry which is preliminary data.</text>
</comment>